<protein>
    <submittedName>
        <fullName evidence="1">Histidine kinase-, DNA gyrase B-, and HSP90-like ATPase</fullName>
    </submittedName>
</protein>
<dbReference type="GO" id="GO:0016301">
    <property type="term" value="F:kinase activity"/>
    <property type="evidence" value="ECO:0007669"/>
    <property type="project" value="UniProtKB-KW"/>
</dbReference>
<evidence type="ECO:0000313" key="1">
    <source>
        <dbReference type="EMBL" id="AIG98478.1"/>
    </source>
</evidence>
<reference evidence="1 2" key="1">
    <citation type="submission" date="2013-07" db="EMBL/GenBank/DDBJ databases">
        <title>Genome of Archaeoglobus fulgidus.</title>
        <authorList>
            <person name="Fiebig A."/>
            <person name="Birkeland N.-K."/>
        </authorList>
    </citation>
    <scope>NUCLEOTIDE SEQUENCE [LARGE SCALE GENOMIC DNA]</scope>
    <source>
        <strain evidence="1 2">DSM 8774</strain>
    </source>
</reference>
<dbReference type="Proteomes" id="UP000028501">
    <property type="component" value="Chromosome"/>
</dbReference>
<organism evidence="1 2">
    <name type="scientific">Archaeoglobus fulgidus DSM 8774</name>
    <dbReference type="NCBI Taxonomy" id="1344584"/>
    <lineage>
        <taxon>Archaea</taxon>
        <taxon>Methanobacteriati</taxon>
        <taxon>Methanobacteriota</taxon>
        <taxon>Archaeoglobi</taxon>
        <taxon>Archaeoglobales</taxon>
        <taxon>Archaeoglobaceae</taxon>
        <taxon>Archaeoglobus</taxon>
    </lineage>
</organism>
<dbReference type="SUPFAM" id="SSF55874">
    <property type="entry name" value="ATPase domain of HSP90 chaperone/DNA topoisomerase II/histidine kinase"/>
    <property type="match status" value="1"/>
</dbReference>
<name>A0A075WLR9_ARCFL</name>
<keyword evidence="1" id="KW-0808">Transferase</keyword>
<dbReference type="Gene3D" id="3.30.565.10">
    <property type="entry name" value="Histidine kinase-like ATPase, C-terminal domain"/>
    <property type="match status" value="1"/>
</dbReference>
<sequence length="40" mass="4581">MGLHLVKEIVESIGGKIWVEDNEPCGAVFVMEFPRRFFLS</sequence>
<keyword evidence="1" id="KW-0418">Kinase</keyword>
<gene>
    <name evidence="1" type="ORF">AFULGI_00017190</name>
</gene>
<dbReference type="EMBL" id="CP006577">
    <property type="protein sequence ID" value="AIG98478.1"/>
    <property type="molecule type" value="Genomic_DNA"/>
</dbReference>
<accession>A0A075WLR9</accession>
<evidence type="ECO:0000313" key="2">
    <source>
        <dbReference type="Proteomes" id="UP000028501"/>
    </source>
</evidence>
<dbReference type="InterPro" id="IPR036890">
    <property type="entry name" value="HATPase_C_sf"/>
</dbReference>
<dbReference type="KEGG" id="afg:AFULGI_00017190"/>
<dbReference type="HOGENOM" id="CLU_3282643_0_0_2"/>
<proteinExistence type="predicted"/>
<dbReference type="AlphaFoldDB" id="A0A075WLR9"/>